<dbReference type="AlphaFoldDB" id="A0A5C3N6U5"/>
<dbReference type="Gene3D" id="3.80.10.10">
    <property type="entry name" value="Ribonuclease Inhibitor"/>
    <property type="match status" value="1"/>
</dbReference>
<dbReference type="SUPFAM" id="SSF52047">
    <property type="entry name" value="RNI-like"/>
    <property type="match status" value="1"/>
</dbReference>
<name>A0A5C3N6U5_9AGAM</name>
<keyword evidence="2" id="KW-1185">Reference proteome</keyword>
<dbReference type="OrthoDB" id="2870744at2759"/>
<protein>
    <submittedName>
        <fullName evidence="1">Uncharacterized protein</fullName>
    </submittedName>
</protein>
<dbReference type="Proteomes" id="UP000305948">
    <property type="component" value="Unassembled WGS sequence"/>
</dbReference>
<evidence type="ECO:0000313" key="2">
    <source>
        <dbReference type="Proteomes" id="UP000305948"/>
    </source>
</evidence>
<dbReference type="InterPro" id="IPR032675">
    <property type="entry name" value="LRR_dom_sf"/>
</dbReference>
<organism evidence="1 2">
    <name type="scientific">Heliocybe sulcata</name>
    <dbReference type="NCBI Taxonomy" id="5364"/>
    <lineage>
        <taxon>Eukaryota</taxon>
        <taxon>Fungi</taxon>
        <taxon>Dikarya</taxon>
        <taxon>Basidiomycota</taxon>
        <taxon>Agaricomycotina</taxon>
        <taxon>Agaricomycetes</taxon>
        <taxon>Gloeophyllales</taxon>
        <taxon>Gloeophyllaceae</taxon>
        <taxon>Heliocybe</taxon>
    </lineage>
</organism>
<evidence type="ECO:0000313" key="1">
    <source>
        <dbReference type="EMBL" id="TFK53529.1"/>
    </source>
</evidence>
<dbReference type="EMBL" id="ML213507">
    <property type="protein sequence ID" value="TFK53529.1"/>
    <property type="molecule type" value="Genomic_DNA"/>
</dbReference>
<reference evidence="1 2" key="1">
    <citation type="journal article" date="2019" name="Nat. Ecol. Evol.">
        <title>Megaphylogeny resolves global patterns of mushroom evolution.</title>
        <authorList>
            <person name="Varga T."/>
            <person name="Krizsan K."/>
            <person name="Foldi C."/>
            <person name="Dima B."/>
            <person name="Sanchez-Garcia M."/>
            <person name="Sanchez-Ramirez S."/>
            <person name="Szollosi G.J."/>
            <person name="Szarkandi J.G."/>
            <person name="Papp V."/>
            <person name="Albert L."/>
            <person name="Andreopoulos W."/>
            <person name="Angelini C."/>
            <person name="Antonin V."/>
            <person name="Barry K.W."/>
            <person name="Bougher N.L."/>
            <person name="Buchanan P."/>
            <person name="Buyck B."/>
            <person name="Bense V."/>
            <person name="Catcheside P."/>
            <person name="Chovatia M."/>
            <person name="Cooper J."/>
            <person name="Damon W."/>
            <person name="Desjardin D."/>
            <person name="Finy P."/>
            <person name="Geml J."/>
            <person name="Haridas S."/>
            <person name="Hughes K."/>
            <person name="Justo A."/>
            <person name="Karasinski D."/>
            <person name="Kautmanova I."/>
            <person name="Kiss B."/>
            <person name="Kocsube S."/>
            <person name="Kotiranta H."/>
            <person name="LaButti K.M."/>
            <person name="Lechner B.E."/>
            <person name="Liimatainen K."/>
            <person name="Lipzen A."/>
            <person name="Lukacs Z."/>
            <person name="Mihaltcheva S."/>
            <person name="Morgado L.N."/>
            <person name="Niskanen T."/>
            <person name="Noordeloos M.E."/>
            <person name="Ohm R.A."/>
            <person name="Ortiz-Santana B."/>
            <person name="Ovrebo C."/>
            <person name="Racz N."/>
            <person name="Riley R."/>
            <person name="Savchenko A."/>
            <person name="Shiryaev A."/>
            <person name="Soop K."/>
            <person name="Spirin V."/>
            <person name="Szebenyi C."/>
            <person name="Tomsovsky M."/>
            <person name="Tulloss R.E."/>
            <person name="Uehling J."/>
            <person name="Grigoriev I.V."/>
            <person name="Vagvolgyi C."/>
            <person name="Papp T."/>
            <person name="Martin F.M."/>
            <person name="Miettinen O."/>
            <person name="Hibbett D.S."/>
            <person name="Nagy L.G."/>
        </authorList>
    </citation>
    <scope>NUCLEOTIDE SEQUENCE [LARGE SCALE GENOMIC DNA]</scope>
    <source>
        <strain evidence="1 2">OMC1185</strain>
    </source>
</reference>
<accession>A0A5C3N6U5</accession>
<dbReference type="STRING" id="5364.A0A5C3N6U5"/>
<proteinExistence type="predicted"/>
<gene>
    <name evidence="1" type="ORF">OE88DRAFT_1717762</name>
</gene>
<sequence length="574" mass="64632">MIERGAGGTLLPLARLLRLAPSSTKPVFLLLPGDVLLEIAKCLPCLADVLHMCLSSSLIYNQVMEVLYTSVDLSSAQQCSRTLSMLQNRPEVSRHVRQLVVRPDDDPRRKRRRYSPVDGYLVSAAVRQAAHKLDALHTFIWDGEDLPPYDDMWFALRVCCPQLHTIGTSIGPVTPNPRSHLFDFSNLKGFSLTLRSGLYSSFDTWDDLPPFRPMWEMLIKRCPDLQVLTVDGISARPGDARIMYSARWPKLRTLVVGPILIQHEAHIFNHDEKPPFAAFLEGHPELRSLHLTTHAAGLSAADLHALHPHALPELSEFCGSLSQLQALPRPVLKSIKSARFPEPMLLREVTPPLTVSMVLQTLPSLTNLNIDFVLQSGYYDNIGVLKSIVSSCPLLTNLEITCSSQPAFYLDAFSRAIRSLSKLRTLALTIVRVPGDEPMIKGAARIALSNPRLRRFTVSYISRYTSFPRHSHHIYVALMPLDAYEVGSYELICDQHGLPIKLIVYERHSQALLWMHWVTRRRYVHDLRPPGHPDAQRKGFTQLLMEKGNAGEEARLLFFCCVLVLLAFTATLRT</sequence>